<organism evidence="1 2">
    <name type="scientific">Heliobacterium modesticaldum (strain ATCC 51547 / Ice1)</name>
    <dbReference type="NCBI Taxonomy" id="498761"/>
    <lineage>
        <taxon>Bacteria</taxon>
        <taxon>Bacillati</taxon>
        <taxon>Bacillota</taxon>
        <taxon>Clostridia</taxon>
        <taxon>Eubacteriales</taxon>
        <taxon>Heliobacteriaceae</taxon>
        <taxon>Heliomicrobium</taxon>
    </lineage>
</organism>
<protein>
    <submittedName>
        <fullName evidence="1">Uncharacterized protein</fullName>
    </submittedName>
</protein>
<accession>B0TFS9</accession>
<dbReference type="STRING" id="498761.HM1_1951"/>
<dbReference type="KEGG" id="hmo:HM1_1951"/>
<evidence type="ECO:0000313" key="1">
    <source>
        <dbReference type="EMBL" id="ABZ84509.1"/>
    </source>
</evidence>
<name>B0TFS9_HELMI</name>
<reference evidence="1 2" key="1">
    <citation type="journal article" date="2008" name="J. Bacteriol.">
        <title>The genome of Heliobacterium modesticaldum, a phototrophic representative of the Firmicutes containing the simplest photosynthetic apparatus.</title>
        <authorList>
            <person name="Sattley W.M."/>
            <person name="Madigan M.T."/>
            <person name="Swingley W.D."/>
            <person name="Cheung P.C."/>
            <person name="Clocksin K.M."/>
            <person name="Conrad A.L."/>
            <person name="Dejesa L.C."/>
            <person name="Honchak B.M."/>
            <person name="Jung D.O."/>
            <person name="Karbach L.E."/>
            <person name="Kurdoglu A."/>
            <person name="Lahiri S."/>
            <person name="Mastrian S.D."/>
            <person name="Page L.E."/>
            <person name="Taylor H.L."/>
            <person name="Wang Z.T."/>
            <person name="Raymond J."/>
            <person name="Chen M."/>
            <person name="Blankenship R.E."/>
            <person name="Touchman J.W."/>
        </authorList>
    </citation>
    <scope>NUCLEOTIDE SEQUENCE [LARGE SCALE GENOMIC DNA]</scope>
    <source>
        <strain evidence="2">ATCC 51547 / Ice1</strain>
    </source>
</reference>
<keyword evidence="2" id="KW-1185">Reference proteome</keyword>
<dbReference type="Proteomes" id="UP000008550">
    <property type="component" value="Chromosome"/>
</dbReference>
<evidence type="ECO:0000313" key="2">
    <source>
        <dbReference type="Proteomes" id="UP000008550"/>
    </source>
</evidence>
<proteinExistence type="predicted"/>
<dbReference type="EMBL" id="CP000930">
    <property type="protein sequence ID" value="ABZ84509.1"/>
    <property type="molecule type" value="Genomic_DNA"/>
</dbReference>
<dbReference type="HOGENOM" id="CLU_3234439_0_0_9"/>
<gene>
    <name evidence="1" type="ORF">HM1_1951</name>
</gene>
<dbReference type="AlphaFoldDB" id="B0TFS9"/>
<sequence length="43" mass="5109">MGKMHKKQRAFAASLFFMVMKAFRRLVLPELKQVVQNRIQSML</sequence>